<dbReference type="EnsemblPlants" id="TuG1812S0001499000.01.T02">
    <property type="protein sequence ID" value="TuG1812S0001499000.01.T02"/>
    <property type="gene ID" value="TuG1812S0001499000.01"/>
</dbReference>
<evidence type="ECO:0000313" key="2">
    <source>
        <dbReference type="EnsemblPlants" id="TuG1812S0001499000.01.T02"/>
    </source>
</evidence>
<reference evidence="3" key="1">
    <citation type="journal article" date="2013" name="Nature">
        <title>Draft genome of the wheat A-genome progenitor Triticum urartu.</title>
        <authorList>
            <person name="Ling H.Q."/>
            <person name="Zhao S."/>
            <person name="Liu D."/>
            <person name="Wang J."/>
            <person name="Sun H."/>
            <person name="Zhang C."/>
            <person name="Fan H."/>
            <person name="Li D."/>
            <person name="Dong L."/>
            <person name="Tao Y."/>
            <person name="Gao C."/>
            <person name="Wu H."/>
            <person name="Li Y."/>
            <person name="Cui Y."/>
            <person name="Guo X."/>
            <person name="Zheng S."/>
            <person name="Wang B."/>
            <person name="Yu K."/>
            <person name="Liang Q."/>
            <person name="Yang W."/>
            <person name="Lou X."/>
            <person name="Chen J."/>
            <person name="Feng M."/>
            <person name="Jian J."/>
            <person name="Zhang X."/>
            <person name="Luo G."/>
            <person name="Jiang Y."/>
            <person name="Liu J."/>
            <person name="Wang Z."/>
            <person name="Sha Y."/>
            <person name="Zhang B."/>
            <person name="Wu H."/>
            <person name="Tang D."/>
            <person name="Shen Q."/>
            <person name="Xue P."/>
            <person name="Zou S."/>
            <person name="Wang X."/>
            <person name="Liu X."/>
            <person name="Wang F."/>
            <person name="Yang Y."/>
            <person name="An X."/>
            <person name="Dong Z."/>
            <person name="Zhang K."/>
            <person name="Zhang X."/>
            <person name="Luo M.C."/>
            <person name="Dvorak J."/>
            <person name="Tong Y."/>
            <person name="Wang J."/>
            <person name="Yang H."/>
            <person name="Li Z."/>
            <person name="Wang D."/>
            <person name="Zhang A."/>
            <person name="Wang J."/>
        </authorList>
    </citation>
    <scope>NUCLEOTIDE SEQUENCE</scope>
    <source>
        <strain evidence="3">cv. G1812</strain>
    </source>
</reference>
<feature type="compositionally biased region" description="Low complexity" evidence="1">
    <location>
        <begin position="36"/>
        <end position="47"/>
    </location>
</feature>
<dbReference type="AlphaFoldDB" id="A0A8R7VFP9"/>
<evidence type="ECO:0000256" key="1">
    <source>
        <dbReference type="SAM" id="MobiDB-lite"/>
    </source>
</evidence>
<reference evidence="2" key="2">
    <citation type="submission" date="2022-06" db="UniProtKB">
        <authorList>
            <consortium name="EnsemblPlants"/>
        </authorList>
    </citation>
    <scope>IDENTIFICATION</scope>
</reference>
<sequence>MVRSPAASTPTPRSPAAPNPNSRSQAAPTPTPRSQAAPTLTPSLPAADLEEPKVTNELLRAIKIEKANDPDLEEHKGAGELLTEPPKCKKRKRSRQSSGKLHGEHQETNKVVMKPSASKKKRKASEGMCTNPPAPLFGPLAVDMDKQPPPLKKKRLNKKDVATIPSSGSLPIDKDRQPSPGSLPVDKDKQPSSGSLAVDKNKHPSLSKKVVMRLQRRMVRALSMTGISI</sequence>
<evidence type="ECO:0000313" key="3">
    <source>
        <dbReference type="Proteomes" id="UP000015106"/>
    </source>
</evidence>
<organism evidence="2 3">
    <name type="scientific">Triticum urartu</name>
    <name type="common">Red wild einkorn</name>
    <name type="synonym">Crithodium urartu</name>
    <dbReference type="NCBI Taxonomy" id="4572"/>
    <lineage>
        <taxon>Eukaryota</taxon>
        <taxon>Viridiplantae</taxon>
        <taxon>Streptophyta</taxon>
        <taxon>Embryophyta</taxon>
        <taxon>Tracheophyta</taxon>
        <taxon>Spermatophyta</taxon>
        <taxon>Magnoliopsida</taxon>
        <taxon>Liliopsida</taxon>
        <taxon>Poales</taxon>
        <taxon>Poaceae</taxon>
        <taxon>BOP clade</taxon>
        <taxon>Pooideae</taxon>
        <taxon>Triticodae</taxon>
        <taxon>Triticeae</taxon>
        <taxon>Triticinae</taxon>
        <taxon>Triticum</taxon>
    </lineage>
</organism>
<feature type="region of interest" description="Disordered" evidence="1">
    <location>
        <begin position="64"/>
        <end position="211"/>
    </location>
</feature>
<feature type="compositionally biased region" description="Low complexity" evidence="1">
    <location>
        <begin position="19"/>
        <end position="28"/>
    </location>
</feature>
<feature type="region of interest" description="Disordered" evidence="1">
    <location>
        <begin position="1"/>
        <end position="52"/>
    </location>
</feature>
<dbReference type="Proteomes" id="UP000015106">
    <property type="component" value="Unassembled WGS sequence"/>
</dbReference>
<proteinExistence type="predicted"/>
<feature type="compositionally biased region" description="Basic and acidic residues" evidence="1">
    <location>
        <begin position="64"/>
        <end position="78"/>
    </location>
</feature>
<keyword evidence="3" id="KW-1185">Reference proteome</keyword>
<accession>A0A8R7VFP9</accession>
<name>A0A8R7VFP9_TRIUA</name>
<feature type="compositionally biased region" description="Low complexity" evidence="1">
    <location>
        <begin position="1"/>
        <end position="11"/>
    </location>
</feature>
<dbReference type="Gramene" id="TuG1812S0001499000.01.T02">
    <property type="protein sequence ID" value="TuG1812S0001499000.01.T02"/>
    <property type="gene ID" value="TuG1812S0001499000.01"/>
</dbReference>
<protein>
    <submittedName>
        <fullName evidence="2">Uncharacterized protein</fullName>
    </submittedName>
</protein>